<accession>A0A0B5QVF9</accession>
<dbReference type="PANTHER" id="PTHR43278:SF2">
    <property type="entry name" value="IRON-SULFUR FLAVOPROTEIN"/>
    <property type="match status" value="1"/>
</dbReference>
<keyword evidence="2" id="KW-0288">FMN</keyword>
<dbReference type="OrthoDB" id="9805976at2"/>
<organism evidence="4 5">
    <name type="scientific">Clostridium beijerinckii</name>
    <name type="common">Clostridium MP</name>
    <dbReference type="NCBI Taxonomy" id="1520"/>
    <lineage>
        <taxon>Bacteria</taxon>
        <taxon>Bacillati</taxon>
        <taxon>Bacillota</taxon>
        <taxon>Clostridia</taxon>
        <taxon>Eubacteriales</taxon>
        <taxon>Clostridiaceae</taxon>
        <taxon>Clostridium</taxon>
    </lineage>
</organism>
<evidence type="ECO:0000256" key="2">
    <source>
        <dbReference type="ARBA" id="ARBA00022643"/>
    </source>
</evidence>
<dbReference type="InterPro" id="IPR051796">
    <property type="entry name" value="ISF_SsuE-like"/>
</dbReference>
<dbReference type="Gene3D" id="3.40.50.360">
    <property type="match status" value="1"/>
</dbReference>
<protein>
    <submittedName>
        <fullName evidence="4">Flavodoxin</fullName>
    </submittedName>
</protein>
<dbReference type="PANTHER" id="PTHR43278">
    <property type="entry name" value="NAD(P)H-DEPENDENT FMN-CONTAINING OXIDOREDUCTASE YWQN-RELATED"/>
    <property type="match status" value="1"/>
</dbReference>
<dbReference type="Pfam" id="PF03358">
    <property type="entry name" value="FMN_red"/>
    <property type="match status" value="1"/>
</dbReference>
<proteinExistence type="predicted"/>
<dbReference type="KEGG" id="cbei:LF65_05448"/>
<reference evidence="5" key="1">
    <citation type="submission" date="2014-12" db="EMBL/GenBank/DDBJ databases">
        <title>Genome sequence of Clostridium beijerinckii strain 59B.</title>
        <authorList>
            <person name="Little G.T."/>
            <person name="Minton N.P."/>
        </authorList>
    </citation>
    <scope>NUCLEOTIDE SEQUENCE [LARGE SCALE GENOMIC DNA]</scope>
    <source>
        <strain evidence="5">59B</strain>
    </source>
</reference>
<evidence type="ECO:0000313" key="5">
    <source>
        <dbReference type="Proteomes" id="UP000031866"/>
    </source>
</evidence>
<dbReference type="SUPFAM" id="SSF52218">
    <property type="entry name" value="Flavoproteins"/>
    <property type="match status" value="1"/>
</dbReference>
<dbReference type="STRING" id="1520.LF65_05448"/>
<dbReference type="InterPro" id="IPR029039">
    <property type="entry name" value="Flavoprotein-like_sf"/>
</dbReference>
<gene>
    <name evidence="4" type="ORF">LF65_05448</name>
</gene>
<evidence type="ECO:0000313" key="4">
    <source>
        <dbReference type="EMBL" id="AJH01963.1"/>
    </source>
</evidence>
<dbReference type="RefSeq" id="WP_041900432.1">
    <property type="nucleotide sequence ID" value="NZ_CP010086.2"/>
</dbReference>
<dbReference type="EMBL" id="CP010086">
    <property type="protein sequence ID" value="AJH01963.1"/>
    <property type="molecule type" value="Genomic_DNA"/>
</dbReference>
<dbReference type="InterPro" id="IPR005025">
    <property type="entry name" value="FMN_Rdtase-like_dom"/>
</dbReference>
<dbReference type="GO" id="GO:0016491">
    <property type="term" value="F:oxidoreductase activity"/>
    <property type="evidence" value="ECO:0007669"/>
    <property type="project" value="InterPro"/>
</dbReference>
<keyword evidence="1" id="KW-0285">Flavoprotein</keyword>
<evidence type="ECO:0000256" key="1">
    <source>
        <dbReference type="ARBA" id="ARBA00022630"/>
    </source>
</evidence>
<name>A0A0B5QVF9_CLOBE</name>
<dbReference type="AlphaFoldDB" id="A0A0B5QVF9"/>
<evidence type="ECO:0000259" key="3">
    <source>
        <dbReference type="Pfam" id="PF03358"/>
    </source>
</evidence>
<dbReference type="Proteomes" id="UP000031866">
    <property type="component" value="Chromosome"/>
</dbReference>
<feature type="domain" description="NADPH-dependent FMN reductase-like" evidence="3">
    <location>
        <begin position="3"/>
        <end position="108"/>
    </location>
</feature>
<sequence>MSKVVIFNASPRKNGYTAKLLEQVGKGAKSKGAEVIEFDLNDSGIRGCQGCYYCRTHDGCAIKDYLQPMYEAINEADAIVFGSPIYYYQITGQAKVWLDRTFPMVGDNFAPRHSGKKLITIFSQGSPNPEMAADGIKAVNNILAAYGWKLEDSIHCCGTTDFRSEKLERFNSNIEQFEELSQRAFRDGENLVR</sequence>